<keyword evidence="1" id="KW-1185">Reference proteome</keyword>
<reference evidence="2" key="2">
    <citation type="submission" date="2025-08" db="UniProtKB">
        <authorList>
            <consortium name="RefSeq"/>
        </authorList>
    </citation>
    <scope>IDENTIFICATION</scope>
    <source>
        <tissue evidence="2">Leaf</tissue>
    </source>
</reference>
<reference evidence="1" key="1">
    <citation type="journal article" date="2014" name="Nat. Commun.">
        <title>The tobacco genome sequence and its comparison with those of tomato and potato.</title>
        <authorList>
            <person name="Sierro N."/>
            <person name="Battey J.N."/>
            <person name="Ouadi S."/>
            <person name="Bakaher N."/>
            <person name="Bovet L."/>
            <person name="Willig A."/>
            <person name="Goepfert S."/>
            <person name="Peitsch M.C."/>
            <person name="Ivanov N.V."/>
        </authorList>
    </citation>
    <scope>NUCLEOTIDE SEQUENCE [LARGE SCALE GENOMIC DNA]</scope>
</reference>
<evidence type="ECO:0000313" key="1">
    <source>
        <dbReference type="Proteomes" id="UP000790787"/>
    </source>
</evidence>
<accession>A0AC58TIX3</accession>
<name>A0AC58TIX3_TOBAC</name>
<dbReference type="Proteomes" id="UP000790787">
    <property type="component" value="Chromosome 20"/>
</dbReference>
<organism evidence="1 2">
    <name type="scientific">Nicotiana tabacum</name>
    <name type="common">Common tobacco</name>
    <dbReference type="NCBI Taxonomy" id="4097"/>
    <lineage>
        <taxon>Eukaryota</taxon>
        <taxon>Viridiplantae</taxon>
        <taxon>Streptophyta</taxon>
        <taxon>Embryophyta</taxon>
        <taxon>Tracheophyta</taxon>
        <taxon>Spermatophyta</taxon>
        <taxon>Magnoliopsida</taxon>
        <taxon>eudicotyledons</taxon>
        <taxon>Gunneridae</taxon>
        <taxon>Pentapetalae</taxon>
        <taxon>asterids</taxon>
        <taxon>lamiids</taxon>
        <taxon>Solanales</taxon>
        <taxon>Solanaceae</taxon>
        <taxon>Nicotianoideae</taxon>
        <taxon>Nicotianeae</taxon>
        <taxon>Nicotiana</taxon>
    </lineage>
</organism>
<sequence length="1001" mass="111469">MILFNDFKLLSDGFKLELLRLVILLEPLITIFSASFTDLDLWALSPNLNRTAEQLYGYSAEEALGQDPIQLLAYAQDYADANNIVHLVMKRGECWSGLFPVKNKRGDRFLVIATTTPFYDDDGTFVGVISVTSDVRPFQETRPESMGVKQLDADAGFRARKLASSQLGLDSEQPLQVASASKISNLASKMSNKVTSKIKTGESSVLREGGSGDSHYSNLAFSEAALSDSREDTNYTGASTRRGDVHSSLGLFSNLAKEERSLGKPSGDETEGKQGIYKTITSKAEAWMAKKSLLWPWKANARKASEARTTQSERPWLNNDQDNEFNYSNSNNALKPDNQFINTNWTTTNEASGSWSTSFNGNSTSSTSSCERTSNSAVNKIDTDTDCPDYEILWEDLTIGEHIGEGSCGMVYHGMWYGSDVAVKVFSKEEYSDEVIYSFKQEVSLMKRLRHPNVLLFMGAVTSPQRLCIVTEFLPRGSLFRLLQRYSSKLEWRRRIHMALDIARGMNYLHHHNPPIVHRDLKSSNLLVDKNWTVKVGDFGLSRLKYETFLATKTGKGTPQWMAPEVLRSEPSNEKSDLYSFGVILWELATGKLPWDNLNPMQVIGAVGFMNQRLDIPKDVHPQWASIIESCWHRNRSAERLYGYSAEEALGQDTIELLADAQDYGDAANIIDLAVKRGESWTGQFPVKNKQGDRFVIIVTTSPFYDDDGTFVGVISVSSNARDFQETGFASMEVKQLESDARFRARTLASSKLGPDPQQPLQVTIASKISNLASKVSNKVKSKIRTGESSVHHEGESGDSHYLSRAFSGAALSDHWEDANSIGARTRLEDVHTSPFGLFSILAKEEHSPGKLSSYSGDESGGKQGICKAITFKAEAWMAKKSLPWPWKGNNRDVSETESTRLVRAWLNNNHENEFNYINSYNALEPDNQFIDTNWTTTNEASGSWSTSFDVNSTSSTSSCGSTSSSDVNKVDMDTDCPDYEILWEDLTIGEHIGEGNQRKC</sequence>
<protein>
    <submittedName>
        <fullName evidence="2">Uncharacterized protein LOC107766684 isoform X1</fullName>
    </submittedName>
</protein>
<evidence type="ECO:0000313" key="2">
    <source>
        <dbReference type="RefSeq" id="XP_075097158.1"/>
    </source>
</evidence>
<dbReference type="RefSeq" id="XP_075097158.1">
    <property type="nucleotide sequence ID" value="XM_075241057.1"/>
</dbReference>
<gene>
    <name evidence="2" type="primary">LOC107766684</name>
</gene>
<proteinExistence type="predicted"/>